<name>A0A8H4RBG2_9HELO</name>
<dbReference type="PROSITE" id="PS00108">
    <property type="entry name" value="PROTEIN_KINASE_ST"/>
    <property type="match status" value="1"/>
</dbReference>
<dbReference type="Gene3D" id="1.10.510.10">
    <property type="entry name" value="Transferase(Phosphotransferase) domain 1"/>
    <property type="match status" value="1"/>
</dbReference>
<evidence type="ECO:0000259" key="5">
    <source>
        <dbReference type="PROSITE" id="PS50011"/>
    </source>
</evidence>
<dbReference type="SUPFAM" id="SSF56112">
    <property type="entry name" value="Protein kinase-like (PK-like)"/>
    <property type="match status" value="1"/>
</dbReference>
<dbReference type="InterPro" id="IPR011009">
    <property type="entry name" value="Kinase-like_dom_sf"/>
</dbReference>
<evidence type="ECO:0000256" key="1">
    <source>
        <dbReference type="ARBA" id="ARBA00004623"/>
    </source>
</evidence>
<accession>A0A8H4RBG2</accession>
<dbReference type="Pfam" id="PF00069">
    <property type="entry name" value="Pkinase"/>
    <property type="match status" value="1"/>
</dbReference>
<proteinExistence type="predicted"/>
<keyword evidence="2" id="KW-0072">Autophagy</keyword>
<dbReference type="OrthoDB" id="4062651at2759"/>
<feature type="region of interest" description="Disordered" evidence="4">
    <location>
        <begin position="331"/>
        <end position="364"/>
    </location>
</feature>
<dbReference type="InterPro" id="IPR000719">
    <property type="entry name" value="Prot_kinase_dom"/>
</dbReference>
<evidence type="ECO:0000313" key="6">
    <source>
        <dbReference type="EMBL" id="KAF4625750.1"/>
    </source>
</evidence>
<dbReference type="PANTHER" id="PTHR24348:SF68">
    <property type="entry name" value="SERINE_THREONINE-PROTEIN KINASE ATG1C"/>
    <property type="match status" value="1"/>
</dbReference>
<protein>
    <recommendedName>
        <fullName evidence="3">Autophagy-related protein 1</fullName>
    </recommendedName>
</protein>
<evidence type="ECO:0000256" key="4">
    <source>
        <dbReference type="SAM" id="MobiDB-lite"/>
    </source>
</evidence>
<dbReference type="PANTHER" id="PTHR24348">
    <property type="entry name" value="SERINE/THREONINE-PROTEIN KINASE UNC-51-RELATED"/>
    <property type="match status" value="1"/>
</dbReference>
<dbReference type="InterPro" id="IPR008271">
    <property type="entry name" value="Ser/Thr_kinase_AS"/>
</dbReference>
<dbReference type="PROSITE" id="PS50011">
    <property type="entry name" value="PROTEIN_KINASE_DOM"/>
    <property type="match status" value="1"/>
</dbReference>
<dbReference type="Proteomes" id="UP000566819">
    <property type="component" value="Unassembled WGS sequence"/>
</dbReference>
<feature type="domain" description="Protein kinase" evidence="5">
    <location>
        <begin position="13"/>
        <end position="299"/>
    </location>
</feature>
<evidence type="ECO:0000313" key="7">
    <source>
        <dbReference type="Proteomes" id="UP000566819"/>
    </source>
</evidence>
<dbReference type="GO" id="GO:0004674">
    <property type="term" value="F:protein serine/threonine kinase activity"/>
    <property type="evidence" value="ECO:0007669"/>
    <property type="project" value="InterPro"/>
</dbReference>
<sequence length="392" mass="44192">MHVDFAPGEKVPLEIWDSVGHGSTSTIDVVQCRRVKLARKLTYLTHRVSQRDILKEVQALQKLKHAHVVQLIGTYRQGRKFAALLYPVADMDLSHYLEEARYMLDGTDDWLGISDHERAHQDVLSKGSLCLISALRYVHESGVKHMDIKPANILLKKYDPTDAHFNNIAYKLYLCDFGIAQVFNPNDQSQTETYPGKTPTYASPEVVADEPHGRASDVFSLGCVLTEMATVYSGLTVESLKVNHLLKKPYHTNLESVRSWVTTLEDMKVSREVILSMLHEKPEDRASLVRRDGKTETNVIDIQCLHHHDPPDLFEVDEVPNMSEIDLPHIEEEVERSSPPEPKTPISLPKEVDPSEWPLPSQKMPDDIPIPVLVTLSAVRNSTIASRATGFV</sequence>
<dbReference type="GO" id="GO:0010506">
    <property type="term" value="P:regulation of autophagy"/>
    <property type="evidence" value="ECO:0007669"/>
    <property type="project" value="InterPro"/>
</dbReference>
<dbReference type="InterPro" id="IPR045269">
    <property type="entry name" value="Atg1-like"/>
</dbReference>
<evidence type="ECO:0000256" key="2">
    <source>
        <dbReference type="ARBA" id="ARBA00023006"/>
    </source>
</evidence>
<comment type="subcellular location">
    <subcellularLocation>
        <location evidence="1">Preautophagosomal structure membrane</location>
        <topology evidence="1">Peripheral membrane protein</topology>
    </subcellularLocation>
</comment>
<comment type="caution">
    <text evidence="6">The sequence shown here is derived from an EMBL/GenBank/DDBJ whole genome shotgun (WGS) entry which is preliminary data.</text>
</comment>
<dbReference type="GO" id="GO:0034045">
    <property type="term" value="C:phagophore assembly site membrane"/>
    <property type="evidence" value="ECO:0007669"/>
    <property type="project" value="UniProtKB-SubCell"/>
</dbReference>
<dbReference type="GO" id="GO:0006914">
    <property type="term" value="P:autophagy"/>
    <property type="evidence" value="ECO:0007669"/>
    <property type="project" value="UniProtKB-KW"/>
</dbReference>
<evidence type="ECO:0000256" key="3">
    <source>
        <dbReference type="ARBA" id="ARBA00030237"/>
    </source>
</evidence>
<gene>
    <name evidence="6" type="ORF">G7Y89_g12409</name>
</gene>
<dbReference type="EMBL" id="JAAMPI010001303">
    <property type="protein sequence ID" value="KAF4625750.1"/>
    <property type="molecule type" value="Genomic_DNA"/>
</dbReference>
<dbReference type="GO" id="GO:0005524">
    <property type="term" value="F:ATP binding"/>
    <property type="evidence" value="ECO:0007669"/>
    <property type="project" value="InterPro"/>
</dbReference>
<dbReference type="Gene3D" id="3.30.200.20">
    <property type="entry name" value="Phosphorylase Kinase, domain 1"/>
    <property type="match status" value="1"/>
</dbReference>
<keyword evidence="7" id="KW-1185">Reference proteome</keyword>
<reference evidence="6 7" key="1">
    <citation type="submission" date="2020-03" db="EMBL/GenBank/DDBJ databases">
        <title>Draft Genome Sequence of Cudoniella acicularis.</title>
        <authorList>
            <person name="Buettner E."/>
            <person name="Kellner H."/>
        </authorList>
    </citation>
    <scope>NUCLEOTIDE SEQUENCE [LARGE SCALE GENOMIC DNA]</scope>
    <source>
        <strain evidence="6 7">DSM 108380</strain>
    </source>
</reference>
<organism evidence="6 7">
    <name type="scientific">Cudoniella acicularis</name>
    <dbReference type="NCBI Taxonomy" id="354080"/>
    <lineage>
        <taxon>Eukaryota</taxon>
        <taxon>Fungi</taxon>
        <taxon>Dikarya</taxon>
        <taxon>Ascomycota</taxon>
        <taxon>Pezizomycotina</taxon>
        <taxon>Leotiomycetes</taxon>
        <taxon>Helotiales</taxon>
        <taxon>Tricladiaceae</taxon>
        <taxon>Cudoniella</taxon>
    </lineage>
</organism>
<dbReference type="SMART" id="SM00220">
    <property type="entry name" value="S_TKc"/>
    <property type="match status" value="1"/>
</dbReference>
<dbReference type="AlphaFoldDB" id="A0A8H4RBG2"/>